<keyword evidence="3 5" id="KW-1133">Transmembrane helix</keyword>
<feature type="transmembrane region" description="Helical" evidence="5">
    <location>
        <begin position="125"/>
        <end position="145"/>
    </location>
</feature>
<evidence type="ECO:0000256" key="1">
    <source>
        <dbReference type="ARBA" id="ARBA00004651"/>
    </source>
</evidence>
<evidence type="ECO:0000256" key="4">
    <source>
        <dbReference type="ARBA" id="ARBA00023136"/>
    </source>
</evidence>
<accession>A0A366LNU9</accession>
<dbReference type="Pfam" id="PF07690">
    <property type="entry name" value="MFS_1"/>
    <property type="match status" value="1"/>
</dbReference>
<evidence type="ECO:0000313" key="8">
    <source>
        <dbReference type="Proteomes" id="UP000253303"/>
    </source>
</evidence>
<evidence type="ECO:0000313" key="7">
    <source>
        <dbReference type="EMBL" id="RBQ14964.1"/>
    </source>
</evidence>
<sequence length="428" mass="44372">MTALPAPAPRTENTADTPRHGRVGSLLAAMFLVNVFGYAANVAAITVLLPSQVREAAGDGAVAALALVNGVSAIASFGIPPLVGLMSDRTRTRWGRRSPWILGGGVATAAALVLTGAVSGVTGLMIGWFLVQATINVGLNIILATIPEGIPARRHGLASTVQGVGVPVGGVIGVQLGAALVDSVMVAYALLGGLFLIASVISAVLIRDRSGAALDDPGQARPPMGRQFMAMFSSLRDRDYRWVFISRAVIYLGYNTVFGFSLYILQDHIVLPDGLAPASAVATSQTISIAFLTVATLISGPLVDRVGRHRGFVLTSSLLLAASIVLPLFSPSWTMFLVQAGLSGFALGAFLGVDLSLATIVLPKTGDAGRDLGVFHIALNAPQVVAPFFAALAVERLGGYPALFIVGGVFAFLGSLTVLRVRPQRVSE</sequence>
<dbReference type="AlphaFoldDB" id="A0A366LNU9"/>
<comment type="caution">
    <text evidence="7">The sequence shown here is derived from an EMBL/GenBank/DDBJ whole genome shotgun (WGS) entry which is preliminary data.</text>
</comment>
<dbReference type="Proteomes" id="UP000253303">
    <property type="component" value="Unassembled WGS sequence"/>
</dbReference>
<evidence type="ECO:0000256" key="5">
    <source>
        <dbReference type="SAM" id="Phobius"/>
    </source>
</evidence>
<evidence type="ECO:0000256" key="3">
    <source>
        <dbReference type="ARBA" id="ARBA00022989"/>
    </source>
</evidence>
<dbReference type="PANTHER" id="PTHR23528:SF1">
    <property type="entry name" value="MAJOR FACILITATOR SUPERFAMILY (MFS) PROFILE DOMAIN-CONTAINING PROTEIN"/>
    <property type="match status" value="1"/>
</dbReference>
<feature type="transmembrane region" description="Helical" evidence="5">
    <location>
        <begin position="26"/>
        <end position="49"/>
    </location>
</feature>
<keyword evidence="8" id="KW-1185">Reference proteome</keyword>
<feature type="transmembrane region" description="Helical" evidence="5">
    <location>
        <begin position="100"/>
        <end position="119"/>
    </location>
</feature>
<proteinExistence type="predicted"/>
<feature type="transmembrane region" description="Helical" evidence="5">
    <location>
        <begin position="336"/>
        <end position="362"/>
    </location>
</feature>
<comment type="subcellular location">
    <subcellularLocation>
        <location evidence="1">Cell membrane</location>
        <topology evidence="1">Multi-pass membrane protein</topology>
    </subcellularLocation>
</comment>
<dbReference type="GO" id="GO:0022857">
    <property type="term" value="F:transmembrane transporter activity"/>
    <property type="evidence" value="ECO:0007669"/>
    <property type="project" value="InterPro"/>
</dbReference>
<dbReference type="GO" id="GO:0005886">
    <property type="term" value="C:plasma membrane"/>
    <property type="evidence" value="ECO:0007669"/>
    <property type="project" value="UniProtKB-SubCell"/>
</dbReference>
<dbReference type="InterPro" id="IPR036259">
    <property type="entry name" value="MFS_trans_sf"/>
</dbReference>
<protein>
    <submittedName>
        <fullName evidence="7">MFS transporter</fullName>
    </submittedName>
</protein>
<dbReference type="PROSITE" id="PS50850">
    <property type="entry name" value="MFS"/>
    <property type="match status" value="1"/>
</dbReference>
<feature type="transmembrane region" description="Helical" evidence="5">
    <location>
        <begin position="277"/>
        <end position="299"/>
    </location>
</feature>
<dbReference type="SUPFAM" id="SSF103473">
    <property type="entry name" value="MFS general substrate transporter"/>
    <property type="match status" value="1"/>
</dbReference>
<feature type="transmembrane region" description="Helical" evidence="5">
    <location>
        <begin position="374"/>
        <end position="394"/>
    </location>
</feature>
<dbReference type="RefSeq" id="WP_113985660.1">
    <property type="nucleotide sequence ID" value="NZ_QMEY01000027.1"/>
</dbReference>
<feature type="transmembrane region" description="Helical" evidence="5">
    <location>
        <begin position="311"/>
        <end position="330"/>
    </location>
</feature>
<feature type="transmembrane region" description="Helical" evidence="5">
    <location>
        <begin position="186"/>
        <end position="206"/>
    </location>
</feature>
<dbReference type="InterPro" id="IPR020846">
    <property type="entry name" value="MFS_dom"/>
</dbReference>
<feature type="domain" description="Major facilitator superfamily (MFS) profile" evidence="6">
    <location>
        <begin position="25"/>
        <end position="426"/>
    </location>
</feature>
<gene>
    <name evidence="7" type="ORF">DP939_37900</name>
</gene>
<dbReference type="InterPro" id="IPR011701">
    <property type="entry name" value="MFS"/>
</dbReference>
<evidence type="ECO:0000259" key="6">
    <source>
        <dbReference type="PROSITE" id="PS50850"/>
    </source>
</evidence>
<feature type="transmembrane region" description="Helical" evidence="5">
    <location>
        <begin position="400"/>
        <end position="419"/>
    </location>
</feature>
<keyword evidence="4 5" id="KW-0472">Membrane</keyword>
<dbReference type="PANTHER" id="PTHR23528">
    <property type="match status" value="1"/>
</dbReference>
<dbReference type="OrthoDB" id="7584869at2"/>
<evidence type="ECO:0000256" key="2">
    <source>
        <dbReference type="ARBA" id="ARBA00022692"/>
    </source>
</evidence>
<organism evidence="7 8">
    <name type="scientific">Spongiactinospora rosea</name>
    <dbReference type="NCBI Taxonomy" id="2248750"/>
    <lineage>
        <taxon>Bacteria</taxon>
        <taxon>Bacillati</taxon>
        <taxon>Actinomycetota</taxon>
        <taxon>Actinomycetes</taxon>
        <taxon>Streptosporangiales</taxon>
        <taxon>Streptosporangiaceae</taxon>
        <taxon>Spongiactinospora</taxon>
    </lineage>
</organism>
<dbReference type="Gene3D" id="1.20.1250.20">
    <property type="entry name" value="MFS general substrate transporter like domains"/>
    <property type="match status" value="2"/>
</dbReference>
<dbReference type="EMBL" id="QMEY01000027">
    <property type="protein sequence ID" value="RBQ14964.1"/>
    <property type="molecule type" value="Genomic_DNA"/>
</dbReference>
<feature type="transmembrane region" description="Helical" evidence="5">
    <location>
        <begin position="157"/>
        <end position="180"/>
    </location>
</feature>
<feature type="transmembrane region" description="Helical" evidence="5">
    <location>
        <begin position="242"/>
        <end position="265"/>
    </location>
</feature>
<reference evidence="7 8" key="1">
    <citation type="submission" date="2018-06" db="EMBL/GenBank/DDBJ databases">
        <title>Sphaerisporangium craniellae sp. nov., isolated from a marine sponge in the South China Sea.</title>
        <authorList>
            <person name="Li L."/>
        </authorList>
    </citation>
    <scope>NUCLEOTIDE SEQUENCE [LARGE SCALE GENOMIC DNA]</scope>
    <source>
        <strain evidence="7 8">LHW63015</strain>
    </source>
</reference>
<keyword evidence="2 5" id="KW-0812">Transmembrane</keyword>
<name>A0A366LNU9_9ACTN</name>
<feature type="transmembrane region" description="Helical" evidence="5">
    <location>
        <begin position="61"/>
        <end position="79"/>
    </location>
</feature>